<dbReference type="EnsemblProtists" id="EKX39898">
    <property type="protein sequence ID" value="EKX39898"/>
    <property type="gene ID" value="GUITHDRAFT_96472"/>
</dbReference>
<protein>
    <recommendedName>
        <fullName evidence="6">V-type proton ATPase subunit</fullName>
    </recommendedName>
</protein>
<dbReference type="GO" id="GO:0046961">
    <property type="term" value="F:proton-transporting ATPase activity, rotational mechanism"/>
    <property type="evidence" value="ECO:0007669"/>
    <property type="project" value="InterPro"/>
</dbReference>
<dbReference type="GO" id="GO:0033179">
    <property type="term" value="C:proton-transporting V-type ATPase, V0 domain"/>
    <property type="evidence" value="ECO:0007669"/>
    <property type="project" value="InterPro"/>
</dbReference>
<dbReference type="GeneID" id="17296763"/>
<reference evidence="7 9" key="1">
    <citation type="journal article" date="2012" name="Nature">
        <title>Algal genomes reveal evolutionary mosaicism and the fate of nucleomorphs.</title>
        <authorList>
            <consortium name="DOE Joint Genome Institute"/>
            <person name="Curtis B.A."/>
            <person name="Tanifuji G."/>
            <person name="Burki F."/>
            <person name="Gruber A."/>
            <person name="Irimia M."/>
            <person name="Maruyama S."/>
            <person name="Arias M.C."/>
            <person name="Ball S.G."/>
            <person name="Gile G.H."/>
            <person name="Hirakawa Y."/>
            <person name="Hopkins J.F."/>
            <person name="Kuo A."/>
            <person name="Rensing S.A."/>
            <person name="Schmutz J."/>
            <person name="Symeonidi A."/>
            <person name="Elias M."/>
            <person name="Eveleigh R.J."/>
            <person name="Herman E.K."/>
            <person name="Klute M.J."/>
            <person name="Nakayama T."/>
            <person name="Obornik M."/>
            <person name="Reyes-Prieto A."/>
            <person name="Armbrust E.V."/>
            <person name="Aves S.J."/>
            <person name="Beiko R.G."/>
            <person name="Coutinho P."/>
            <person name="Dacks J.B."/>
            <person name="Durnford D.G."/>
            <person name="Fast N.M."/>
            <person name="Green B.R."/>
            <person name="Grisdale C.J."/>
            <person name="Hempel F."/>
            <person name="Henrissat B."/>
            <person name="Hoppner M.P."/>
            <person name="Ishida K."/>
            <person name="Kim E."/>
            <person name="Koreny L."/>
            <person name="Kroth P.G."/>
            <person name="Liu Y."/>
            <person name="Malik S.B."/>
            <person name="Maier U.G."/>
            <person name="McRose D."/>
            <person name="Mock T."/>
            <person name="Neilson J.A."/>
            <person name="Onodera N.T."/>
            <person name="Poole A.M."/>
            <person name="Pritham E.J."/>
            <person name="Richards T.A."/>
            <person name="Rocap G."/>
            <person name="Roy S.W."/>
            <person name="Sarai C."/>
            <person name="Schaack S."/>
            <person name="Shirato S."/>
            <person name="Slamovits C.H."/>
            <person name="Spencer D.F."/>
            <person name="Suzuki S."/>
            <person name="Worden A.Z."/>
            <person name="Zauner S."/>
            <person name="Barry K."/>
            <person name="Bell C."/>
            <person name="Bharti A.K."/>
            <person name="Crow J.A."/>
            <person name="Grimwood J."/>
            <person name="Kramer R."/>
            <person name="Lindquist E."/>
            <person name="Lucas S."/>
            <person name="Salamov A."/>
            <person name="McFadden G.I."/>
            <person name="Lane C.E."/>
            <person name="Keeling P.J."/>
            <person name="Gray M.W."/>
            <person name="Grigoriev I.V."/>
            <person name="Archibald J.M."/>
        </authorList>
    </citation>
    <scope>NUCLEOTIDE SEQUENCE</scope>
    <source>
        <strain evidence="7 9">CCMP2712</strain>
    </source>
</reference>
<dbReference type="FunFam" id="1.20.1690.10:FF:000003">
    <property type="entry name" value="V-type proton ATPase subunit"/>
    <property type="match status" value="1"/>
</dbReference>
<dbReference type="InterPro" id="IPR035067">
    <property type="entry name" value="V-type_ATPase_csu/dsu"/>
</dbReference>
<comment type="similarity">
    <text evidence="1 6">Belongs to the V-ATPase V0D/AC39 subunit family.</text>
</comment>
<keyword evidence="9" id="KW-1185">Reference proteome</keyword>
<dbReference type="InterPro" id="IPR036079">
    <property type="entry name" value="ATPase_csu/dsu_sf"/>
</dbReference>
<reference evidence="9" key="2">
    <citation type="submission" date="2012-11" db="EMBL/GenBank/DDBJ databases">
        <authorList>
            <person name="Kuo A."/>
            <person name="Curtis B.A."/>
            <person name="Tanifuji G."/>
            <person name="Burki F."/>
            <person name="Gruber A."/>
            <person name="Irimia M."/>
            <person name="Maruyama S."/>
            <person name="Arias M.C."/>
            <person name="Ball S.G."/>
            <person name="Gile G.H."/>
            <person name="Hirakawa Y."/>
            <person name="Hopkins J.F."/>
            <person name="Rensing S.A."/>
            <person name="Schmutz J."/>
            <person name="Symeonidi A."/>
            <person name="Elias M."/>
            <person name="Eveleigh R.J."/>
            <person name="Herman E.K."/>
            <person name="Klute M.J."/>
            <person name="Nakayama T."/>
            <person name="Obornik M."/>
            <person name="Reyes-Prieto A."/>
            <person name="Armbrust E.V."/>
            <person name="Aves S.J."/>
            <person name="Beiko R.G."/>
            <person name="Coutinho P."/>
            <person name="Dacks J.B."/>
            <person name="Durnford D.G."/>
            <person name="Fast N.M."/>
            <person name="Green B.R."/>
            <person name="Grisdale C."/>
            <person name="Hempe F."/>
            <person name="Henrissat B."/>
            <person name="Hoppner M.P."/>
            <person name="Ishida K.-I."/>
            <person name="Kim E."/>
            <person name="Koreny L."/>
            <person name="Kroth P.G."/>
            <person name="Liu Y."/>
            <person name="Malik S.-B."/>
            <person name="Maier U.G."/>
            <person name="McRose D."/>
            <person name="Mock T."/>
            <person name="Neilson J.A."/>
            <person name="Onodera N.T."/>
            <person name="Poole A.M."/>
            <person name="Pritham E.J."/>
            <person name="Richards T.A."/>
            <person name="Rocap G."/>
            <person name="Roy S.W."/>
            <person name="Sarai C."/>
            <person name="Schaack S."/>
            <person name="Shirato S."/>
            <person name="Slamovits C.H."/>
            <person name="Spencer D.F."/>
            <person name="Suzuki S."/>
            <person name="Worden A.Z."/>
            <person name="Zauner S."/>
            <person name="Barry K."/>
            <person name="Bell C."/>
            <person name="Bharti A.K."/>
            <person name="Crow J.A."/>
            <person name="Grimwood J."/>
            <person name="Kramer R."/>
            <person name="Lindquist E."/>
            <person name="Lucas S."/>
            <person name="Salamov A."/>
            <person name="McFadden G.I."/>
            <person name="Lane C.E."/>
            <person name="Keeling P.J."/>
            <person name="Gray M.W."/>
            <person name="Grigoriev I.V."/>
            <person name="Archibald J.M."/>
        </authorList>
    </citation>
    <scope>NUCLEOTIDE SEQUENCE</scope>
    <source>
        <strain evidence="9">CCMP2712</strain>
    </source>
</reference>
<reference evidence="8" key="3">
    <citation type="submission" date="2015-06" db="UniProtKB">
        <authorList>
            <consortium name="EnsemblProtists"/>
        </authorList>
    </citation>
    <scope>IDENTIFICATION</scope>
</reference>
<dbReference type="InterPro" id="IPR044911">
    <property type="entry name" value="V-type_ATPase_csu/dsu_dom_3"/>
</dbReference>
<accession>L1IUJ7</accession>
<evidence type="ECO:0000256" key="4">
    <source>
        <dbReference type="ARBA" id="ARBA00023065"/>
    </source>
</evidence>
<dbReference type="OrthoDB" id="10250083at2759"/>
<dbReference type="InterPro" id="IPR016727">
    <property type="entry name" value="ATPase_V0-cplx_dsu"/>
</dbReference>
<dbReference type="HOGENOM" id="CLU_051277_0_0_1"/>
<dbReference type="AlphaFoldDB" id="L1IUJ7"/>
<dbReference type="PIRSF" id="PIRSF018497">
    <property type="entry name" value="V-ATP_synth_D"/>
    <property type="match status" value="1"/>
</dbReference>
<dbReference type="Gene3D" id="1.20.1690.10">
    <property type="entry name" value="V-type ATP synthase subunit C domain"/>
    <property type="match status" value="2"/>
</dbReference>
<dbReference type="FunFam" id="1.10.132.50:FF:000002">
    <property type="entry name" value="V-type proton ATPase subunit"/>
    <property type="match status" value="1"/>
</dbReference>
<evidence type="ECO:0000313" key="8">
    <source>
        <dbReference type="EnsemblProtists" id="EKX39898"/>
    </source>
</evidence>
<dbReference type="EMBL" id="JH993035">
    <property type="protein sequence ID" value="EKX39898.1"/>
    <property type="molecule type" value="Genomic_DNA"/>
</dbReference>
<evidence type="ECO:0000256" key="1">
    <source>
        <dbReference type="ARBA" id="ARBA00006709"/>
    </source>
</evidence>
<dbReference type="STRING" id="905079.L1IUJ7"/>
<dbReference type="eggNOG" id="KOG2957">
    <property type="taxonomic scope" value="Eukaryota"/>
</dbReference>
<keyword evidence="4 6" id="KW-0406">Ion transport</keyword>
<evidence type="ECO:0000313" key="9">
    <source>
        <dbReference type="Proteomes" id="UP000011087"/>
    </source>
</evidence>
<keyword evidence="3 6" id="KW-0375">Hydrogen ion transport</keyword>
<comment type="subunit">
    <text evidence="6">V-ATPase is a heteromultimeric enzyme made up of two complexes: the ATP-hydrolytic V1 complex and the proton translocation V0 complex.</text>
</comment>
<evidence type="ECO:0000256" key="3">
    <source>
        <dbReference type="ARBA" id="ARBA00022781"/>
    </source>
</evidence>
<dbReference type="Gene3D" id="1.10.132.50">
    <property type="entry name" value="ATP synthase (C/AC39) subunit, domain 3"/>
    <property type="match status" value="1"/>
</dbReference>
<comment type="function">
    <text evidence="6">Subunit of the V0 complex of vacuolar(H+)-ATPase (V-ATPase), a multisubunit enzyme composed of a peripheral complex (V1) that hydrolyzes ATP and a membrane integral complex (V0) that translocates protons. V-ATPase is responsible for acidifying and maintaining the pH of intracellular compartments and in some cell types, is targeted to the plasma membrane, where it is responsible for acidifying the extracellular environment.</text>
</comment>
<evidence type="ECO:0000256" key="5">
    <source>
        <dbReference type="ARBA" id="ARBA00059209"/>
    </source>
</evidence>
<sequence length="348" mass="40225">MELLTFNKDDGFTEAVVRGYRSGILDAASYSNLGQCDSLEDMRMHLQVTDYGTFLQNEPSPLQTMTISEKCTEKLVDEFNYVRCNASSELAKFMDYITYGYMIDNVVLLLTGTLHERDTSELLEKCHPLGKFQSLATLAITTNAKDAYRLVLVDTPLAPYAQMHFNDAHDFTELNIEVIRNTLYKAYLEDFYSYCQSLGGSTAEVMGEILRFEADRRAINITINSLDTELTKEGRAELYCNFGDLYPEGIARLERAENHDAVRAAVEPYPQYRQLFQEATYSQEKSLEDCFFEYEVKLNKLSFEQQFQYGVFYSYLKLKEQEVRNIVWIAECISQDQKARISQYIPIW</sequence>
<comment type="function">
    <text evidence="5">Subunit of the integral membrane V0 complex of vacuolar ATPase. Vacuolar ATPase is responsible for acidifying a variety of intracellular compartments in eukaryotic cells, thus providing most of the energy required for transport processes in the vacuolar system.</text>
</comment>
<keyword evidence="2 6" id="KW-0813">Transport</keyword>
<evidence type="ECO:0000256" key="2">
    <source>
        <dbReference type="ARBA" id="ARBA00022448"/>
    </source>
</evidence>
<evidence type="ECO:0000313" key="7">
    <source>
        <dbReference type="EMBL" id="EKX39898.1"/>
    </source>
</evidence>
<dbReference type="GO" id="GO:0005773">
    <property type="term" value="C:vacuole"/>
    <property type="evidence" value="ECO:0007669"/>
    <property type="project" value="UniProtKB-ARBA"/>
</dbReference>
<evidence type="ECO:0000256" key="6">
    <source>
        <dbReference type="PIRNR" id="PIRNR018497"/>
    </source>
</evidence>
<dbReference type="InterPro" id="IPR002843">
    <property type="entry name" value="ATPase_V0-cplx_csu/dsu"/>
</dbReference>
<dbReference type="SUPFAM" id="SSF103486">
    <property type="entry name" value="V-type ATP synthase subunit C"/>
    <property type="match status" value="1"/>
</dbReference>
<dbReference type="Proteomes" id="UP000011087">
    <property type="component" value="Unassembled WGS sequence"/>
</dbReference>
<dbReference type="PANTHER" id="PTHR11028">
    <property type="entry name" value="VACUOLAR ATP SYNTHASE SUBUNIT AC39"/>
    <property type="match status" value="1"/>
</dbReference>
<dbReference type="KEGG" id="gtt:GUITHDRAFT_96472"/>
<name>L1IUJ7_GUITC</name>
<organism evidence="7">
    <name type="scientific">Guillardia theta (strain CCMP2712)</name>
    <name type="common">Cryptophyte</name>
    <dbReference type="NCBI Taxonomy" id="905079"/>
    <lineage>
        <taxon>Eukaryota</taxon>
        <taxon>Cryptophyceae</taxon>
        <taxon>Pyrenomonadales</taxon>
        <taxon>Geminigeraceae</taxon>
        <taxon>Guillardia</taxon>
    </lineage>
</organism>
<dbReference type="Pfam" id="PF01992">
    <property type="entry name" value="vATP-synt_AC39"/>
    <property type="match status" value="1"/>
</dbReference>
<proteinExistence type="inferred from homology"/>
<dbReference type="RefSeq" id="XP_005826878.1">
    <property type="nucleotide sequence ID" value="XM_005826821.1"/>
</dbReference>
<dbReference type="OMA" id="MTYGYMI"/>
<dbReference type="PaxDb" id="55529-EKX39898"/>
<gene>
    <name evidence="7" type="ORF">GUITHDRAFT_96472</name>
</gene>
<dbReference type="FunFam" id="1.20.1690.10:FF:000001">
    <property type="entry name" value="V-type proton ATPase subunit"/>
    <property type="match status" value="1"/>
</dbReference>